<proteinExistence type="predicted"/>
<protein>
    <recommendedName>
        <fullName evidence="3">PDZ domain-containing protein</fullName>
    </recommendedName>
</protein>
<organism evidence="1 2">
    <name type="scientific">Eumeta variegata</name>
    <name type="common">Bagworm moth</name>
    <name type="synonym">Eumeta japonica</name>
    <dbReference type="NCBI Taxonomy" id="151549"/>
    <lineage>
        <taxon>Eukaryota</taxon>
        <taxon>Metazoa</taxon>
        <taxon>Ecdysozoa</taxon>
        <taxon>Arthropoda</taxon>
        <taxon>Hexapoda</taxon>
        <taxon>Insecta</taxon>
        <taxon>Pterygota</taxon>
        <taxon>Neoptera</taxon>
        <taxon>Endopterygota</taxon>
        <taxon>Lepidoptera</taxon>
        <taxon>Glossata</taxon>
        <taxon>Ditrysia</taxon>
        <taxon>Tineoidea</taxon>
        <taxon>Psychidae</taxon>
        <taxon>Oiketicinae</taxon>
        <taxon>Eumeta</taxon>
    </lineage>
</organism>
<name>A0A4C2A571_EUMVA</name>
<dbReference type="AlphaFoldDB" id="A0A4C2A571"/>
<reference evidence="1 2" key="1">
    <citation type="journal article" date="2019" name="Commun. Biol.">
        <title>The bagworm genome reveals a unique fibroin gene that provides high tensile strength.</title>
        <authorList>
            <person name="Kono N."/>
            <person name="Nakamura H."/>
            <person name="Ohtoshi R."/>
            <person name="Tomita M."/>
            <person name="Numata K."/>
            <person name="Arakawa K."/>
        </authorList>
    </citation>
    <scope>NUCLEOTIDE SEQUENCE [LARGE SCALE GENOMIC DNA]</scope>
</reference>
<dbReference type="SUPFAM" id="SSF50156">
    <property type="entry name" value="PDZ domain-like"/>
    <property type="match status" value="1"/>
</dbReference>
<dbReference type="OrthoDB" id="6126662at2759"/>
<dbReference type="InterPro" id="IPR036034">
    <property type="entry name" value="PDZ_sf"/>
</dbReference>
<dbReference type="Gene3D" id="2.30.42.10">
    <property type="match status" value="1"/>
</dbReference>
<evidence type="ECO:0000313" key="2">
    <source>
        <dbReference type="Proteomes" id="UP000299102"/>
    </source>
</evidence>
<sequence length="101" mass="10901">MTSHALGFVRELSVCLRLDSECTILSVEPESPAARAGLPPHGGRWAVTEVNNRQINLLKGGEEEMNRLASCGKEVSVLVQPAPLVKRLRAALRANRSLLGS</sequence>
<comment type="caution">
    <text evidence="1">The sequence shown here is derived from an EMBL/GenBank/DDBJ whole genome shotgun (WGS) entry which is preliminary data.</text>
</comment>
<evidence type="ECO:0008006" key="3">
    <source>
        <dbReference type="Google" id="ProtNLM"/>
    </source>
</evidence>
<accession>A0A4C2A571</accession>
<keyword evidence="2" id="KW-1185">Reference proteome</keyword>
<dbReference type="EMBL" id="BGZK01002495">
    <property type="protein sequence ID" value="GBP94364.1"/>
    <property type="molecule type" value="Genomic_DNA"/>
</dbReference>
<evidence type="ECO:0000313" key="1">
    <source>
        <dbReference type="EMBL" id="GBP94364.1"/>
    </source>
</evidence>
<gene>
    <name evidence="1" type="ORF">EVAR_60478_1</name>
</gene>
<dbReference type="Proteomes" id="UP000299102">
    <property type="component" value="Unassembled WGS sequence"/>
</dbReference>